<feature type="compositionally biased region" description="Basic and acidic residues" evidence="1">
    <location>
        <begin position="402"/>
        <end position="412"/>
    </location>
</feature>
<protein>
    <submittedName>
        <fullName evidence="3">Uncharacterized protein C7orf31</fullName>
    </submittedName>
</protein>
<dbReference type="RefSeq" id="XP_018122881.1">
    <property type="nucleotide sequence ID" value="XM_018267392.2"/>
</dbReference>
<dbReference type="InterPro" id="IPR027886">
    <property type="entry name" value="SPMIP4"/>
</dbReference>
<gene>
    <name evidence="3" type="primary">LOC108718883</name>
</gene>
<dbReference type="AlphaFoldDB" id="A0A1L8FW28"/>
<proteinExistence type="predicted"/>
<sequence>MAVQYDLPHYYRQREGAQCLVPSYQSSEILTPRQIPQRFTVSPGRYEEYLSKSSIPTRLPWGREREYGGIGPVCLPDNHRPKAEPPSLEAKGHKHYGYGGDPWPRGLPIEQYYDITQLRKSAVRASDDLYPKPPDVSINIKQIHTDFPAEHPYQSHISKFAVFPSYNPPEEPDGTFSPLHPETPSRGYDTIVLRKTSGNPYRHEIIDIREPKNPLIWPGQDGYFHFPKSNRGRKQIYYPMPPKTVAPNHFYKSQEEPLSERTDHLQRSLLKSQWITSYSRSFPDYSEMKRLNPGGFLDPGSIGQLGGSAEMILQSEPLEGRASCIQVSDNPTNAKEKVLNLLPKVQNIQTSPDLDGENDCGIPCYSKHHTFPACDTLSNHRSTRCHYSGEERKAHSARKRQFKEPELRKITDTDQSDALYSRQLMQASGLQEGNSEIKSIYDKELHPSEDEYTYSNLKKSLPENVAHDMTQESLNGWCTKQRVSQTPVPQELYDIKTEQQGPNLLELQSLFSRTKAYRDFHHNFPVSTMDLRDNSNSGKKHKFFGFNSFYFHN</sequence>
<dbReference type="PANTHER" id="PTHR31393:SF2">
    <property type="entry name" value="CHROMOSOME 7 OPEN READING FRAME 31"/>
    <property type="match status" value="1"/>
</dbReference>
<dbReference type="PaxDb" id="8355-A0A1L8FW28"/>
<name>A0A1L8FW28_XENLA</name>
<dbReference type="GeneID" id="108718883"/>
<reference evidence="3" key="1">
    <citation type="submission" date="2025-08" db="UniProtKB">
        <authorList>
            <consortium name="RefSeq"/>
        </authorList>
    </citation>
    <scope>IDENTIFICATION</scope>
    <source>
        <strain evidence="3">J_2021</strain>
        <tissue evidence="3">Erythrocytes</tissue>
    </source>
</reference>
<dbReference type="KEGG" id="xla:108718883"/>
<evidence type="ECO:0000313" key="2">
    <source>
        <dbReference type="Proteomes" id="UP000186698"/>
    </source>
</evidence>
<dbReference type="Pfam" id="PF15093">
    <property type="entry name" value="SPMIP4-like"/>
    <property type="match status" value="1"/>
</dbReference>
<dbReference type="CTD" id="108718883"/>
<evidence type="ECO:0000256" key="1">
    <source>
        <dbReference type="SAM" id="MobiDB-lite"/>
    </source>
</evidence>
<organism evidence="2 3">
    <name type="scientific">Xenopus laevis</name>
    <name type="common">African clawed frog</name>
    <dbReference type="NCBI Taxonomy" id="8355"/>
    <lineage>
        <taxon>Eukaryota</taxon>
        <taxon>Metazoa</taxon>
        <taxon>Chordata</taxon>
        <taxon>Craniata</taxon>
        <taxon>Vertebrata</taxon>
        <taxon>Euteleostomi</taxon>
        <taxon>Amphibia</taxon>
        <taxon>Batrachia</taxon>
        <taxon>Anura</taxon>
        <taxon>Pipoidea</taxon>
        <taxon>Pipidae</taxon>
        <taxon>Xenopodinae</taxon>
        <taxon>Xenopus</taxon>
        <taxon>Xenopus</taxon>
    </lineage>
</organism>
<dbReference type="PANTHER" id="PTHR31393">
    <property type="entry name" value="C5ORF31"/>
    <property type="match status" value="1"/>
</dbReference>
<dbReference type="Proteomes" id="UP000186698">
    <property type="component" value="Chromosome 6L"/>
</dbReference>
<dbReference type="OrthoDB" id="10040207at2759"/>
<dbReference type="Bgee" id="108718883">
    <property type="expression patterns" value="Expressed in testis and 3 other cell types or tissues"/>
</dbReference>
<dbReference type="GO" id="GO:0005813">
    <property type="term" value="C:centrosome"/>
    <property type="evidence" value="ECO:0000318"/>
    <property type="project" value="GO_Central"/>
</dbReference>
<keyword evidence="2" id="KW-1185">Reference proteome</keyword>
<feature type="region of interest" description="Disordered" evidence="1">
    <location>
        <begin position="391"/>
        <end position="415"/>
    </location>
</feature>
<accession>A0A1L8FW28</accession>
<dbReference type="OMA" id="DFPKCVE"/>
<evidence type="ECO:0000313" key="3">
    <source>
        <dbReference type="RefSeq" id="XP_018122881.1"/>
    </source>
</evidence>